<feature type="signal peptide" evidence="2">
    <location>
        <begin position="1"/>
        <end position="30"/>
    </location>
</feature>
<feature type="chain" id="PRO_5026217902" evidence="2">
    <location>
        <begin position="31"/>
        <end position="180"/>
    </location>
</feature>
<sequence length="180" mass="19212">MHNIPNWLVRSLQSTALVLACYAVQTNAIAQTAAATAAATKDQTVICEPVKTMLAERLFGDWRVVFTKPPAGLPTQALMHLERHAQFSESLAGTLSRKLGLAKDSPAIAGHSELALLAGDLEEGLLLLDESSDKVSITGTWNGEMVPGSCGQQFKGMWKDTSSSAAPDAHDVPFTLTRLP</sequence>
<feature type="region of interest" description="Disordered" evidence="1">
    <location>
        <begin position="160"/>
        <end position="180"/>
    </location>
</feature>
<keyword evidence="4" id="KW-1185">Reference proteome</keyword>
<evidence type="ECO:0000256" key="2">
    <source>
        <dbReference type="SAM" id="SignalP"/>
    </source>
</evidence>
<organism evidence="3 4">
    <name type="scientific">Polaromonas vacuolata</name>
    <dbReference type="NCBI Taxonomy" id="37448"/>
    <lineage>
        <taxon>Bacteria</taxon>
        <taxon>Pseudomonadati</taxon>
        <taxon>Pseudomonadota</taxon>
        <taxon>Betaproteobacteria</taxon>
        <taxon>Burkholderiales</taxon>
        <taxon>Comamonadaceae</taxon>
        <taxon>Polaromonas</taxon>
    </lineage>
</organism>
<name>A0A6H2H5Y6_9BURK</name>
<evidence type="ECO:0000256" key="1">
    <source>
        <dbReference type="SAM" id="MobiDB-lite"/>
    </source>
</evidence>
<accession>A0A6H2H5Y6</accession>
<dbReference type="Proteomes" id="UP000502041">
    <property type="component" value="Chromosome"/>
</dbReference>
<dbReference type="RefSeq" id="WP_168921087.1">
    <property type="nucleotide sequence ID" value="NZ_CP051461.1"/>
</dbReference>
<dbReference type="AlphaFoldDB" id="A0A6H2H5Y6"/>
<evidence type="ECO:0000313" key="3">
    <source>
        <dbReference type="EMBL" id="QJC55177.1"/>
    </source>
</evidence>
<keyword evidence="2" id="KW-0732">Signal</keyword>
<dbReference type="KEGG" id="pvac:HC248_00440"/>
<reference evidence="3 4" key="1">
    <citation type="submission" date="2020-04" db="EMBL/GenBank/DDBJ databases">
        <title>Complete genome of a Psychrophilic, Marine, Gas Vacuolate Bacterium Polaromonas vacuolata KCTC 22033T.</title>
        <authorList>
            <person name="Hwang K."/>
            <person name="Kim K.M."/>
        </authorList>
    </citation>
    <scope>NUCLEOTIDE SEQUENCE [LARGE SCALE GENOMIC DNA]</scope>
    <source>
        <strain evidence="3 4">KCTC 22033</strain>
    </source>
</reference>
<dbReference type="EMBL" id="CP051461">
    <property type="protein sequence ID" value="QJC55177.1"/>
    <property type="molecule type" value="Genomic_DNA"/>
</dbReference>
<evidence type="ECO:0000313" key="4">
    <source>
        <dbReference type="Proteomes" id="UP000502041"/>
    </source>
</evidence>
<protein>
    <submittedName>
        <fullName evidence="3">Uncharacterized protein</fullName>
    </submittedName>
</protein>
<gene>
    <name evidence="3" type="ORF">HC248_00440</name>
</gene>
<proteinExistence type="predicted"/>